<feature type="transmembrane region" description="Helical" evidence="1">
    <location>
        <begin position="164"/>
        <end position="182"/>
    </location>
</feature>
<proteinExistence type="predicted"/>
<keyword evidence="1" id="KW-0472">Membrane</keyword>
<feature type="transmembrane region" description="Helical" evidence="1">
    <location>
        <begin position="100"/>
        <end position="119"/>
    </location>
</feature>
<feature type="transmembrane region" description="Helical" evidence="1">
    <location>
        <begin position="65"/>
        <end position="88"/>
    </location>
</feature>
<sequence length="219" mass="22489">MCWSAETGLVAGAGIAAVGVACVARAVRAGRGGDLPPAALPLLLGVHQMIEAAVWVSGGGTGPVVLLWAVVALPLLALWVPVCVLCAAPEGARRDALRRLTLPLVAGAVTAAVLGHTLATRPVRAEIRGRTIGYVMDLPYAPLLVVGYLTATVGSLLLSGDRGLRVLGALAGASALVCWALWRLEFVSTWCAFAAVCSLLLFGWVRGRGRRPEATAPAG</sequence>
<feature type="transmembrane region" description="Helical" evidence="1">
    <location>
        <begin position="139"/>
        <end position="157"/>
    </location>
</feature>
<keyword evidence="1" id="KW-0812">Transmembrane</keyword>
<gene>
    <name evidence="2" type="ORF">ACFPZI_01705</name>
</gene>
<keyword evidence="3" id="KW-1185">Reference proteome</keyword>
<feature type="transmembrane region" description="Helical" evidence="1">
    <location>
        <begin position="188"/>
        <end position="205"/>
    </location>
</feature>
<organism evidence="2 3">
    <name type="scientific">Streptomyces chlorus</name>
    <dbReference type="NCBI Taxonomy" id="887452"/>
    <lineage>
        <taxon>Bacteria</taxon>
        <taxon>Bacillati</taxon>
        <taxon>Actinomycetota</taxon>
        <taxon>Actinomycetes</taxon>
        <taxon>Kitasatosporales</taxon>
        <taxon>Streptomycetaceae</taxon>
        <taxon>Streptomyces</taxon>
    </lineage>
</organism>
<dbReference type="Pfam" id="PF20334">
    <property type="entry name" value="DUF6629"/>
    <property type="match status" value="1"/>
</dbReference>
<evidence type="ECO:0000313" key="3">
    <source>
        <dbReference type="Proteomes" id="UP001596180"/>
    </source>
</evidence>
<keyword evidence="1" id="KW-1133">Transmembrane helix</keyword>
<comment type="caution">
    <text evidence="2">The sequence shown here is derived from an EMBL/GenBank/DDBJ whole genome shotgun (WGS) entry which is preliminary data.</text>
</comment>
<evidence type="ECO:0000256" key="1">
    <source>
        <dbReference type="SAM" id="Phobius"/>
    </source>
</evidence>
<protein>
    <submittedName>
        <fullName evidence="2">DUF6629 family protein</fullName>
    </submittedName>
</protein>
<dbReference type="EMBL" id="JBHSOA010000003">
    <property type="protein sequence ID" value="MFC5850592.1"/>
    <property type="molecule type" value="Genomic_DNA"/>
</dbReference>
<evidence type="ECO:0000313" key="2">
    <source>
        <dbReference type="EMBL" id="MFC5850592.1"/>
    </source>
</evidence>
<reference evidence="3" key="1">
    <citation type="journal article" date="2019" name="Int. J. Syst. Evol. Microbiol.">
        <title>The Global Catalogue of Microorganisms (GCM) 10K type strain sequencing project: providing services to taxonomists for standard genome sequencing and annotation.</title>
        <authorList>
            <consortium name="The Broad Institute Genomics Platform"/>
            <consortium name="The Broad Institute Genome Sequencing Center for Infectious Disease"/>
            <person name="Wu L."/>
            <person name="Ma J."/>
        </authorList>
    </citation>
    <scope>NUCLEOTIDE SEQUENCE [LARGE SCALE GENOMIC DNA]</scope>
    <source>
        <strain evidence="3">JCM 10411</strain>
    </source>
</reference>
<dbReference type="RefSeq" id="WP_381357115.1">
    <property type="nucleotide sequence ID" value="NZ_JBHSOA010000003.1"/>
</dbReference>
<name>A0ABW1DR09_9ACTN</name>
<dbReference type="InterPro" id="IPR046737">
    <property type="entry name" value="DUF6629"/>
</dbReference>
<dbReference type="Proteomes" id="UP001596180">
    <property type="component" value="Unassembled WGS sequence"/>
</dbReference>
<accession>A0ABW1DR09</accession>